<dbReference type="AlphaFoldDB" id="A0A5C6S978"/>
<comment type="caution">
    <text evidence="2">The sequence shown here is derived from an EMBL/GenBank/DDBJ whole genome shotgun (WGS) entry which is preliminary data.</text>
</comment>
<dbReference type="Proteomes" id="UP000321562">
    <property type="component" value="Unassembled WGS sequence"/>
</dbReference>
<evidence type="ECO:0000256" key="1">
    <source>
        <dbReference type="SAM" id="Phobius"/>
    </source>
</evidence>
<evidence type="ECO:0000313" key="2">
    <source>
        <dbReference type="EMBL" id="TXB70940.1"/>
    </source>
</evidence>
<organism evidence="2 3">
    <name type="scientific">Paracoccus aurantiacus</name>
    <dbReference type="NCBI Taxonomy" id="2599412"/>
    <lineage>
        <taxon>Bacteria</taxon>
        <taxon>Pseudomonadati</taxon>
        <taxon>Pseudomonadota</taxon>
        <taxon>Alphaproteobacteria</taxon>
        <taxon>Rhodobacterales</taxon>
        <taxon>Paracoccaceae</taxon>
        <taxon>Paracoccus</taxon>
    </lineage>
</organism>
<feature type="transmembrane region" description="Helical" evidence="1">
    <location>
        <begin position="66"/>
        <end position="84"/>
    </location>
</feature>
<keyword evidence="1" id="KW-0812">Transmembrane</keyword>
<evidence type="ECO:0000313" key="3">
    <source>
        <dbReference type="Proteomes" id="UP000321562"/>
    </source>
</evidence>
<keyword evidence="1" id="KW-1133">Transmembrane helix</keyword>
<reference evidence="2 3" key="1">
    <citation type="submission" date="2019-08" db="EMBL/GenBank/DDBJ databases">
        <authorList>
            <person name="Ye J."/>
        </authorList>
    </citation>
    <scope>NUCLEOTIDE SEQUENCE [LARGE SCALE GENOMIC DNA]</scope>
    <source>
        <strain evidence="2 3">TK008</strain>
    </source>
</reference>
<name>A0A5C6S978_9RHOB</name>
<accession>A0A5C6S978</accession>
<keyword evidence="3" id="KW-1185">Reference proteome</keyword>
<gene>
    <name evidence="2" type="ORF">FQV27_03590</name>
</gene>
<proteinExistence type="predicted"/>
<keyword evidence="1" id="KW-0472">Membrane</keyword>
<dbReference type="EMBL" id="VOPL01000001">
    <property type="protein sequence ID" value="TXB70940.1"/>
    <property type="molecule type" value="Genomic_DNA"/>
</dbReference>
<sequence>MPRTTLGGSDDLPQAWKYVQGGAAFRLPYIVEAIPLTRRYSNFSAEKKICLAESFCVNICFNGRGVIMRFISYLAIVAAFATFMGSSTGSDRQFAGPCNPEVQTCI</sequence>
<protein>
    <submittedName>
        <fullName evidence="2">Uncharacterized protein</fullName>
    </submittedName>
</protein>